<dbReference type="Proteomes" id="UP000036923">
    <property type="component" value="Unassembled WGS sequence"/>
</dbReference>
<protein>
    <recommendedName>
        <fullName evidence="3">Metallophosphoesterase</fullName>
    </recommendedName>
</protein>
<dbReference type="EMBL" id="LGTC01000001">
    <property type="protein sequence ID" value="KNY26926.1"/>
    <property type="molecule type" value="Genomic_DNA"/>
</dbReference>
<evidence type="ECO:0008006" key="3">
    <source>
        <dbReference type="Google" id="ProtNLM"/>
    </source>
</evidence>
<organism evidence="1 2">
    <name type="scientific">Pseudobacteroides cellulosolvens ATCC 35603 = DSM 2933</name>
    <dbReference type="NCBI Taxonomy" id="398512"/>
    <lineage>
        <taxon>Bacteria</taxon>
        <taxon>Bacillati</taxon>
        <taxon>Bacillota</taxon>
        <taxon>Clostridia</taxon>
        <taxon>Eubacteriales</taxon>
        <taxon>Oscillospiraceae</taxon>
        <taxon>Pseudobacteroides</taxon>
    </lineage>
</organism>
<name>A0A0L6JMA0_9FIRM</name>
<evidence type="ECO:0000313" key="2">
    <source>
        <dbReference type="Proteomes" id="UP000036923"/>
    </source>
</evidence>
<dbReference type="SUPFAM" id="SSF56300">
    <property type="entry name" value="Metallo-dependent phosphatases"/>
    <property type="match status" value="1"/>
</dbReference>
<keyword evidence="2" id="KW-1185">Reference proteome</keyword>
<evidence type="ECO:0000313" key="1">
    <source>
        <dbReference type="EMBL" id="KNY26926.1"/>
    </source>
</evidence>
<gene>
    <name evidence="1" type="ORF">Bccel_2191</name>
</gene>
<accession>A0A0L6JMA0</accession>
<dbReference type="CDD" id="cd00838">
    <property type="entry name" value="MPP_superfamily"/>
    <property type="match status" value="1"/>
</dbReference>
<dbReference type="Gene3D" id="3.60.21.10">
    <property type="match status" value="1"/>
</dbReference>
<dbReference type="RefSeq" id="WP_050753360.1">
    <property type="nucleotide sequence ID" value="NZ_JQKC01000057.1"/>
</dbReference>
<sequence length="82" mass="9482">MQRLKSILLKNPDILMLHQTPGILKEDFQGDENIREIIEASTPTLVFCGHFHWEQPLLELVNKTQVLNVDSRVVVLLNHLKL</sequence>
<reference evidence="2" key="1">
    <citation type="submission" date="2015-07" db="EMBL/GenBank/DDBJ databases">
        <title>Near-Complete Genome Sequence of the Cellulolytic Bacterium Bacteroides (Pseudobacteroides) cellulosolvens ATCC 35603.</title>
        <authorList>
            <person name="Dassa B."/>
            <person name="Utturkar S.M."/>
            <person name="Klingeman D.M."/>
            <person name="Hurt R.A."/>
            <person name="Keller M."/>
            <person name="Xu J."/>
            <person name="Reddy Y.H.K."/>
            <person name="Borovok I."/>
            <person name="Grinberg I.R."/>
            <person name="Lamed R."/>
            <person name="Zhivin O."/>
            <person name="Bayer E.A."/>
            <person name="Brown S.D."/>
        </authorList>
    </citation>
    <scope>NUCLEOTIDE SEQUENCE [LARGE SCALE GENOMIC DNA]</scope>
    <source>
        <strain evidence="2">DSM 2933</strain>
    </source>
</reference>
<proteinExistence type="predicted"/>
<dbReference type="STRING" id="398512.Bccel_2191"/>
<dbReference type="eggNOG" id="COG2129">
    <property type="taxonomic scope" value="Bacteria"/>
</dbReference>
<comment type="caution">
    <text evidence="1">The sequence shown here is derived from an EMBL/GenBank/DDBJ whole genome shotgun (WGS) entry which is preliminary data.</text>
</comment>
<dbReference type="InterPro" id="IPR029052">
    <property type="entry name" value="Metallo-depent_PP-like"/>
</dbReference>
<dbReference type="AlphaFoldDB" id="A0A0L6JMA0"/>
<dbReference type="OrthoDB" id="2729229at2"/>